<keyword evidence="1" id="KW-1133">Transmembrane helix</keyword>
<organism evidence="2 3">
    <name type="scientific">Characodon lateralis</name>
    <dbReference type="NCBI Taxonomy" id="208331"/>
    <lineage>
        <taxon>Eukaryota</taxon>
        <taxon>Metazoa</taxon>
        <taxon>Chordata</taxon>
        <taxon>Craniata</taxon>
        <taxon>Vertebrata</taxon>
        <taxon>Euteleostomi</taxon>
        <taxon>Actinopterygii</taxon>
        <taxon>Neopterygii</taxon>
        <taxon>Teleostei</taxon>
        <taxon>Neoteleostei</taxon>
        <taxon>Acanthomorphata</taxon>
        <taxon>Ovalentaria</taxon>
        <taxon>Atherinomorphae</taxon>
        <taxon>Cyprinodontiformes</taxon>
        <taxon>Goodeidae</taxon>
        <taxon>Characodon</taxon>
    </lineage>
</organism>
<accession>A0ABU7EV89</accession>
<keyword evidence="1" id="KW-0812">Transmembrane</keyword>
<evidence type="ECO:0000256" key="1">
    <source>
        <dbReference type="SAM" id="Phobius"/>
    </source>
</evidence>
<dbReference type="EMBL" id="JAHUTJ010067164">
    <property type="protein sequence ID" value="MED6290917.1"/>
    <property type="molecule type" value="Genomic_DNA"/>
</dbReference>
<proteinExistence type="predicted"/>
<protein>
    <submittedName>
        <fullName evidence="2">Uncharacterized protein</fullName>
    </submittedName>
</protein>
<sequence length="119" mass="13609">MVFLSVSDGTGGCLIIFSMAMFVLKILTVDYFVQEHFVIFYFCLTNRKRIYLPGCTFWNTRQPYAPLDIFIGNYGHTPDFLFSSSKVGTDVIASLQKQKDDRSKADMLPSCFVQKLYSC</sequence>
<comment type="caution">
    <text evidence="2">The sequence shown here is derived from an EMBL/GenBank/DDBJ whole genome shotgun (WGS) entry which is preliminary data.</text>
</comment>
<evidence type="ECO:0000313" key="3">
    <source>
        <dbReference type="Proteomes" id="UP001352852"/>
    </source>
</evidence>
<gene>
    <name evidence="2" type="ORF">CHARACLAT_018286</name>
</gene>
<dbReference type="Proteomes" id="UP001352852">
    <property type="component" value="Unassembled WGS sequence"/>
</dbReference>
<feature type="transmembrane region" description="Helical" evidence="1">
    <location>
        <begin position="12"/>
        <end position="33"/>
    </location>
</feature>
<keyword evidence="3" id="KW-1185">Reference proteome</keyword>
<keyword evidence="1" id="KW-0472">Membrane</keyword>
<name>A0ABU7EV89_9TELE</name>
<reference evidence="2 3" key="1">
    <citation type="submission" date="2021-06" db="EMBL/GenBank/DDBJ databases">
        <authorList>
            <person name="Palmer J.M."/>
        </authorList>
    </citation>
    <scope>NUCLEOTIDE SEQUENCE [LARGE SCALE GENOMIC DNA]</scope>
    <source>
        <strain evidence="2 3">CL_MEX2019</strain>
        <tissue evidence="2">Muscle</tissue>
    </source>
</reference>
<evidence type="ECO:0000313" key="2">
    <source>
        <dbReference type="EMBL" id="MED6290917.1"/>
    </source>
</evidence>